<keyword evidence="4" id="KW-1185">Reference proteome</keyword>
<accession>A0A371K059</accession>
<feature type="chain" id="PRO_5016862100" evidence="2">
    <location>
        <begin position="20"/>
        <end position="358"/>
    </location>
</feature>
<comment type="caution">
    <text evidence="3">The sequence shown here is derived from an EMBL/GenBank/DDBJ whole genome shotgun (WGS) entry which is preliminary data.</text>
</comment>
<evidence type="ECO:0000313" key="3">
    <source>
        <dbReference type="EMBL" id="RDZ27308.1"/>
    </source>
</evidence>
<dbReference type="EMBL" id="QTSU01000002">
    <property type="protein sequence ID" value="RDZ27308.1"/>
    <property type="molecule type" value="Genomic_DNA"/>
</dbReference>
<dbReference type="AlphaFoldDB" id="A0A371K059"/>
<evidence type="ECO:0000256" key="2">
    <source>
        <dbReference type="SAM" id="SignalP"/>
    </source>
</evidence>
<sequence>MKHLYVAAALATAISPAFAGERWLVYAGGDKPSRLFVVVDETYLDAVPFADKTYKLETITILENAKAPDWVSSNMIIDCGRNTLEEKLIQISPRGGKLTTAPDQPAQPPKNAVGEALIAFACDMGPKDSAKRLAARKADQRERGWMYLGPLTTADVGDLAWNSMWSDGKRPASTPRSAAELEREMASLNARREKALAEANALAGQTVQNEKAEAERFAQAQEPLRRLEKRRKREYAPVRRALEPWIGQPEAELLRVWGAPTKTEDRSGQRIVSYYQRVVDTVYAPTQGCPAGQSPQPVNGMDKPLVCAPMPGPVSWERVSECTAHFELHGGVIVDYVTQGAKAQYEQPPCSRVFGKTD</sequence>
<proteinExistence type="predicted"/>
<keyword evidence="1" id="KW-0175">Coiled coil</keyword>
<dbReference type="OrthoDB" id="6015648at2"/>
<name>A0A371K059_9GAMM</name>
<gene>
    <name evidence="3" type="ORF">DX914_13780</name>
</gene>
<feature type="coiled-coil region" evidence="1">
    <location>
        <begin position="178"/>
        <end position="205"/>
    </location>
</feature>
<dbReference type="RefSeq" id="WP_115859684.1">
    <property type="nucleotide sequence ID" value="NZ_QTSU01000002.1"/>
</dbReference>
<reference evidence="3 4" key="1">
    <citation type="submission" date="2018-08" db="EMBL/GenBank/DDBJ databases">
        <title>Lysobacter sp. zong2l5, whole genome shotgun sequence.</title>
        <authorList>
            <person name="Zhang X."/>
            <person name="Feng G."/>
            <person name="Zhu H."/>
        </authorList>
    </citation>
    <scope>NUCLEOTIDE SEQUENCE [LARGE SCALE GENOMIC DNA]</scope>
    <source>
        <strain evidence="4">zong2l5</strain>
    </source>
</reference>
<evidence type="ECO:0000256" key="1">
    <source>
        <dbReference type="SAM" id="Coils"/>
    </source>
</evidence>
<feature type="signal peptide" evidence="2">
    <location>
        <begin position="1"/>
        <end position="19"/>
    </location>
</feature>
<keyword evidence="2" id="KW-0732">Signal</keyword>
<evidence type="ECO:0000313" key="4">
    <source>
        <dbReference type="Proteomes" id="UP000264492"/>
    </source>
</evidence>
<protein>
    <submittedName>
        <fullName evidence="3">Uncharacterized protein</fullName>
    </submittedName>
</protein>
<organism evidence="3 4">
    <name type="scientific">Lysobacter silvisoli</name>
    <dbReference type="NCBI Taxonomy" id="2293254"/>
    <lineage>
        <taxon>Bacteria</taxon>
        <taxon>Pseudomonadati</taxon>
        <taxon>Pseudomonadota</taxon>
        <taxon>Gammaproteobacteria</taxon>
        <taxon>Lysobacterales</taxon>
        <taxon>Lysobacteraceae</taxon>
        <taxon>Lysobacter</taxon>
    </lineage>
</organism>
<dbReference type="Proteomes" id="UP000264492">
    <property type="component" value="Unassembled WGS sequence"/>
</dbReference>